<accession>A0A9D4G220</accession>
<name>A0A9D4G220_DREPO</name>
<evidence type="ECO:0000313" key="4">
    <source>
        <dbReference type="Proteomes" id="UP000828390"/>
    </source>
</evidence>
<evidence type="ECO:0000256" key="2">
    <source>
        <dbReference type="SAM" id="SignalP"/>
    </source>
</evidence>
<comment type="caution">
    <text evidence="3">The sequence shown here is derived from an EMBL/GenBank/DDBJ whole genome shotgun (WGS) entry which is preliminary data.</text>
</comment>
<reference evidence="3" key="2">
    <citation type="submission" date="2020-11" db="EMBL/GenBank/DDBJ databases">
        <authorList>
            <person name="McCartney M.A."/>
            <person name="Auch B."/>
            <person name="Kono T."/>
            <person name="Mallez S."/>
            <person name="Becker A."/>
            <person name="Gohl D.M."/>
            <person name="Silverstein K.A.T."/>
            <person name="Koren S."/>
            <person name="Bechman K.B."/>
            <person name="Herman A."/>
            <person name="Abrahante J.E."/>
            <person name="Garbe J."/>
        </authorList>
    </citation>
    <scope>NUCLEOTIDE SEQUENCE</scope>
    <source>
        <strain evidence="3">Duluth1</strain>
        <tissue evidence="3">Whole animal</tissue>
    </source>
</reference>
<reference evidence="3" key="1">
    <citation type="journal article" date="2019" name="bioRxiv">
        <title>The Genome of the Zebra Mussel, Dreissena polymorpha: A Resource for Invasive Species Research.</title>
        <authorList>
            <person name="McCartney M.A."/>
            <person name="Auch B."/>
            <person name="Kono T."/>
            <person name="Mallez S."/>
            <person name="Zhang Y."/>
            <person name="Obille A."/>
            <person name="Becker A."/>
            <person name="Abrahante J.E."/>
            <person name="Garbe J."/>
            <person name="Badalamenti J.P."/>
            <person name="Herman A."/>
            <person name="Mangelson H."/>
            <person name="Liachko I."/>
            <person name="Sullivan S."/>
            <person name="Sone E.D."/>
            <person name="Koren S."/>
            <person name="Silverstein K.A.T."/>
            <person name="Beckman K.B."/>
            <person name="Gohl D.M."/>
        </authorList>
    </citation>
    <scope>NUCLEOTIDE SEQUENCE</scope>
    <source>
        <strain evidence="3">Duluth1</strain>
        <tissue evidence="3">Whole animal</tissue>
    </source>
</reference>
<gene>
    <name evidence="3" type="ORF">DPMN_135513</name>
</gene>
<evidence type="ECO:0000256" key="1">
    <source>
        <dbReference type="SAM" id="MobiDB-lite"/>
    </source>
</evidence>
<evidence type="ECO:0000313" key="3">
    <source>
        <dbReference type="EMBL" id="KAH3807180.1"/>
    </source>
</evidence>
<feature type="signal peptide" evidence="2">
    <location>
        <begin position="1"/>
        <end position="21"/>
    </location>
</feature>
<keyword evidence="4" id="KW-1185">Reference proteome</keyword>
<dbReference type="EMBL" id="JAIWYP010000006">
    <property type="protein sequence ID" value="KAH3807180.1"/>
    <property type="molecule type" value="Genomic_DNA"/>
</dbReference>
<proteinExistence type="predicted"/>
<protein>
    <submittedName>
        <fullName evidence="3">Uncharacterized protein</fullName>
    </submittedName>
</protein>
<dbReference type="AlphaFoldDB" id="A0A9D4G220"/>
<dbReference type="Proteomes" id="UP000828390">
    <property type="component" value="Unassembled WGS sequence"/>
</dbReference>
<keyword evidence="2" id="KW-0732">Signal</keyword>
<sequence>MFRNVACSLLLVLLSDLAVETCRMEDLGGCTPRGFSALSAPPDNGGTPKANGPDPKPKL</sequence>
<feature type="chain" id="PRO_5039060773" evidence="2">
    <location>
        <begin position="22"/>
        <end position="59"/>
    </location>
</feature>
<organism evidence="3 4">
    <name type="scientific">Dreissena polymorpha</name>
    <name type="common">Zebra mussel</name>
    <name type="synonym">Mytilus polymorpha</name>
    <dbReference type="NCBI Taxonomy" id="45954"/>
    <lineage>
        <taxon>Eukaryota</taxon>
        <taxon>Metazoa</taxon>
        <taxon>Spiralia</taxon>
        <taxon>Lophotrochozoa</taxon>
        <taxon>Mollusca</taxon>
        <taxon>Bivalvia</taxon>
        <taxon>Autobranchia</taxon>
        <taxon>Heteroconchia</taxon>
        <taxon>Euheterodonta</taxon>
        <taxon>Imparidentia</taxon>
        <taxon>Neoheterodontei</taxon>
        <taxon>Myida</taxon>
        <taxon>Dreissenoidea</taxon>
        <taxon>Dreissenidae</taxon>
        <taxon>Dreissena</taxon>
    </lineage>
</organism>
<feature type="region of interest" description="Disordered" evidence="1">
    <location>
        <begin position="33"/>
        <end position="59"/>
    </location>
</feature>